<dbReference type="GO" id="GO:0006935">
    <property type="term" value="P:chemotaxis"/>
    <property type="evidence" value="ECO:0007669"/>
    <property type="project" value="UniProtKB-UniRule"/>
</dbReference>
<dbReference type="Gene3D" id="3.30.1330.200">
    <property type="match status" value="1"/>
</dbReference>
<dbReference type="SUPFAM" id="SSF64438">
    <property type="entry name" value="CNF1/YfiH-like putative cysteine hydrolases"/>
    <property type="match status" value="1"/>
</dbReference>
<proteinExistence type="inferred from homology"/>
<gene>
    <name evidence="3" type="primary">cheD</name>
    <name evidence="4" type="ORF">DIZ80_01870</name>
</gene>
<name>A0A370DN11_9GAMM</name>
<evidence type="ECO:0000256" key="3">
    <source>
        <dbReference type="HAMAP-Rule" id="MF_01440"/>
    </source>
</evidence>
<evidence type="ECO:0000256" key="2">
    <source>
        <dbReference type="ARBA" id="ARBA00022801"/>
    </source>
</evidence>
<keyword evidence="2 3" id="KW-0378">Hydrolase</keyword>
<dbReference type="EC" id="3.5.1.44" evidence="3"/>
<protein>
    <recommendedName>
        <fullName evidence="3">Probable chemoreceptor glutamine deamidase CheD</fullName>
        <ecNumber evidence="3">3.5.1.44</ecNumber>
    </recommendedName>
</protein>
<dbReference type="EMBL" id="QFXC01000003">
    <property type="protein sequence ID" value="RDH85697.1"/>
    <property type="molecule type" value="Genomic_DNA"/>
</dbReference>
<evidence type="ECO:0000313" key="4">
    <source>
        <dbReference type="EMBL" id="RDH85697.1"/>
    </source>
</evidence>
<comment type="function">
    <text evidence="3">Probably deamidates glutamine residues to glutamate on methyl-accepting chemotaxis receptors (MCPs), playing an important role in chemotaxis.</text>
</comment>
<accession>A0A370DN11</accession>
<dbReference type="GO" id="GO:0050568">
    <property type="term" value="F:protein-glutamine glutaminase activity"/>
    <property type="evidence" value="ECO:0007669"/>
    <property type="project" value="UniProtKB-UniRule"/>
</dbReference>
<dbReference type="CDD" id="cd16352">
    <property type="entry name" value="CheD"/>
    <property type="match status" value="1"/>
</dbReference>
<dbReference type="InterPro" id="IPR005659">
    <property type="entry name" value="Chemorcpt_Glu_NH3ase_CheD"/>
</dbReference>
<dbReference type="InterPro" id="IPR011324">
    <property type="entry name" value="Cytotoxic_necrot_fac-like_cat"/>
</dbReference>
<dbReference type="Proteomes" id="UP000254266">
    <property type="component" value="Unassembled WGS sequence"/>
</dbReference>
<dbReference type="AlphaFoldDB" id="A0A370DN11"/>
<dbReference type="InterPro" id="IPR038592">
    <property type="entry name" value="CheD-like_sf"/>
</dbReference>
<organism evidence="4 5">
    <name type="scientific">endosymbiont of Galathealinum brachiosum</name>
    <dbReference type="NCBI Taxonomy" id="2200906"/>
    <lineage>
        <taxon>Bacteria</taxon>
        <taxon>Pseudomonadati</taxon>
        <taxon>Pseudomonadota</taxon>
        <taxon>Gammaproteobacteria</taxon>
        <taxon>sulfur-oxidizing symbionts</taxon>
    </lineage>
</organism>
<comment type="caution">
    <text evidence="4">The sequence shown here is derived from an EMBL/GenBank/DDBJ whole genome shotgun (WGS) entry which is preliminary data.</text>
</comment>
<dbReference type="Pfam" id="PF03975">
    <property type="entry name" value="CheD"/>
    <property type="match status" value="1"/>
</dbReference>
<sequence length="205" mass="23664">MAVHQSYERYWDSRFKRQAVKILPGDYFVTNGKEMIVTVLGSCISACVHDELLKVGGMNHFMLPQNKSYKNNNHHIDVIDDSKAARYGNVAMERLVNDIIKLGGSRHNMKAKIFGGGRITNARTDIGLDNIDFVREYLDIENIEILSEDVGDIYPRKVYYIPESNEVYVKKIERMNNDTIMVRENNYIKSLKKTETESQVFFLSD</sequence>
<evidence type="ECO:0000256" key="1">
    <source>
        <dbReference type="ARBA" id="ARBA00022500"/>
    </source>
</evidence>
<comment type="similarity">
    <text evidence="3">Belongs to the CheD family.</text>
</comment>
<dbReference type="PANTHER" id="PTHR35147:SF2">
    <property type="entry name" value="CHEMORECEPTOR GLUTAMINE DEAMIDASE CHED-RELATED"/>
    <property type="match status" value="1"/>
</dbReference>
<keyword evidence="5" id="KW-1185">Reference proteome</keyword>
<reference evidence="4 5" key="1">
    <citation type="journal article" date="2018" name="ISME J.">
        <title>Endosymbiont genomes yield clues of tubeworm success.</title>
        <authorList>
            <person name="Li Y."/>
            <person name="Liles M.R."/>
            <person name="Halanych K.M."/>
        </authorList>
    </citation>
    <scope>NUCLEOTIDE SEQUENCE [LARGE SCALE GENOMIC DNA]</scope>
    <source>
        <strain evidence="4">A1464</strain>
    </source>
</reference>
<keyword evidence="1 3" id="KW-0145">Chemotaxis</keyword>
<dbReference type="NCBIfam" id="NF010013">
    <property type="entry name" value="PRK13487.1"/>
    <property type="match status" value="1"/>
</dbReference>
<dbReference type="HAMAP" id="MF_01440">
    <property type="entry name" value="CheD"/>
    <property type="match status" value="1"/>
</dbReference>
<evidence type="ECO:0000313" key="5">
    <source>
        <dbReference type="Proteomes" id="UP000254266"/>
    </source>
</evidence>
<comment type="catalytic activity">
    <reaction evidence="3">
        <text>L-glutaminyl-[protein] + H2O = L-glutamyl-[protein] + NH4(+)</text>
        <dbReference type="Rhea" id="RHEA:16441"/>
        <dbReference type="Rhea" id="RHEA-COMP:10207"/>
        <dbReference type="Rhea" id="RHEA-COMP:10208"/>
        <dbReference type="ChEBI" id="CHEBI:15377"/>
        <dbReference type="ChEBI" id="CHEBI:28938"/>
        <dbReference type="ChEBI" id="CHEBI:29973"/>
        <dbReference type="ChEBI" id="CHEBI:30011"/>
        <dbReference type="EC" id="3.5.1.44"/>
    </reaction>
</comment>
<dbReference type="PANTHER" id="PTHR35147">
    <property type="entry name" value="CHEMORECEPTOR GLUTAMINE DEAMIDASE CHED-RELATED"/>
    <property type="match status" value="1"/>
</dbReference>